<comment type="subcellular location">
    <subcellularLocation>
        <location evidence="1">Nucleus</location>
        <location evidence="1">Nucleolus</location>
    </subcellularLocation>
</comment>
<dbReference type="Pfam" id="PF22298">
    <property type="entry name" value="Tsr1_G-like"/>
    <property type="match status" value="1"/>
</dbReference>
<dbReference type="GO" id="GO:0005525">
    <property type="term" value="F:GTP binding"/>
    <property type="evidence" value="ECO:0007669"/>
    <property type="project" value="TreeGrafter"/>
</dbReference>
<dbReference type="InterPro" id="IPR007034">
    <property type="entry name" value="BMS1_TSR1_C"/>
</dbReference>
<evidence type="ECO:0000259" key="6">
    <source>
        <dbReference type="PROSITE" id="PS51714"/>
    </source>
</evidence>
<dbReference type="OMA" id="MNLPRFK"/>
<dbReference type="GO" id="GO:0005730">
    <property type="term" value="C:nucleolus"/>
    <property type="evidence" value="ECO:0007669"/>
    <property type="project" value="UniProtKB-SubCell"/>
</dbReference>
<feature type="compositionally biased region" description="Basic and acidic residues" evidence="5">
    <location>
        <begin position="28"/>
        <end position="44"/>
    </location>
</feature>
<dbReference type="PANTHER" id="PTHR12858">
    <property type="entry name" value="RIBOSOME BIOGENESIS PROTEIN"/>
    <property type="match status" value="1"/>
</dbReference>
<keyword evidence="3" id="KW-0539">Nucleus</keyword>
<dbReference type="Pfam" id="PF08142">
    <property type="entry name" value="AARP2CN"/>
    <property type="match status" value="1"/>
</dbReference>
<reference evidence="7 8" key="1">
    <citation type="submission" date="2020-08" db="EMBL/GenBank/DDBJ databases">
        <title>The completed genome sequence of the pathogenic ascomycete fungus Penicillium digitatum.</title>
        <authorList>
            <person name="Wang M."/>
        </authorList>
    </citation>
    <scope>NUCLEOTIDE SEQUENCE [LARGE SCALE GENOMIC DNA]</scope>
    <source>
        <strain evidence="7 8">PdW03</strain>
    </source>
</reference>
<proteinExistence type="inferred from homology"/>
<dbReference type="VEuPathDB" id="FungiDB:PDIP_35360"/>
<feature type="domain" description="Bms1-type G" evidence="6">
    <location>
        <begin position="86"/>
        <end position="245"/>
    </location>
</feature>
<keyword evidence="2" id="KW-0690">Ribosome biogenesis</keyword>
<feature type="region of interest" description="Disordered" evidence="5">
    <location>
        <begin position="406"/>
        <end position="431"/>
    </location>
</feature>
<dbReference type="GO" id="GO:0034511">
    <property type="term" value="F:U3 snoRNA binding"/>
    <property type="evidence" value="ECO:0007669"/>
    <property type="project" value="TreeGrafter"/>
</dbReference>
<evidence type="ECO:0000256" key="1">
    <source>
        <dbReference type="ARBA" id="ARBA00004604"/>
    </source>
</evidence>
<dbReference type="AlphaFoldDB" id="A0A7T6XK66"/>
<evidence type="ECO:0000313" key="7">
    <source>
        <dbReference type="EMBL" id="QQK42658.1"/>
    </source>
</evidence>
<evidence type="ECO:0000256" key="5">
    <source>
        <dbReference type="SAM" id="MobiDB-lite"/>
    </source>
</evidence>
<dbReference type="Proteomes" id="UP000595662">
    <property type="component" value="Chromosome 2"/>
</dbReference>
<evidence type="ECO:0000256" key="4">
    <source>
        <dbReference type="ARBA" id="ARBA00038288"/>
    </source>
</evidence>
<feature type="compositionally biased region" description="Acidic residues" evidence="5">
    <location>
        <begin position="406"/>
        <end position="420"/>
    </location>
</feature>
<dbReference type="GO" id="GO:0000462">
    <property type="term" value="P:maturation of SSU-rRNA from tricistronic rRNA transcript (SSU-rRNA, 5.8S rRNA, LSU-rRNA)"/>
    <property type="evidence" value="ECO:0007669"/>
    <property type="project" value="TreeGrafter"/>
</dbReference>
<dbReference type="InterPro" id="IPR012948">
    <property type="entry name" value="AARP2CN"/>
</dbReference>
<dbReference type="RefSeq" id="XP_014535368.1">
    <property type="nucleotide sequence ID" value="XM_014679882.1"/>
</dbReference>
<dbReference type="SMART" id="SM00785">
    <property type="entry name" value="AARP2CN"/>
    <property type="match status" value="1"/>
</dbReference>
<dbReference type="GO" id="GO:0030688">
    <property type="term" value="C:preribosome, small subunit precursor"/>
    <property type="evidence" value="ECO:0007669"/>
    <property type="project" value="TreeGrafter"/>
</dbReference>
<dbReference type="InterPro" id="IPR039761">
    <property type="entry name" value="Bms1/Tsr1"/>
</dbReference>
<comment type="similarity">
    <text evidence="4">Belongs to the TRAFAC class translation factor GTPase superfamily. Bms1-like GTPase family. TSR1 subfamily.</text>
</comment>
<evidence type="ECO:0000313" key="8">
    <source>
        <dbReference type="Proteomes" id="UP000595662"/>
    </source>
</evidence>
<dbReference type="GO" id="GO:0003924">
    <property type="term" value="F:GTPase activity"/>
    <property type="evidence" value="ECO:0007669"/>
    <property type="project" value="TreeGrafter"/>
</dbReference>
<protein>
    <submittedName>
        <fullName evidence="7">Pre-rRNA processing protein Tsr1, putative</fullName>
    </submittedName>
</protein>
<feature type="compositionally biased region" description="Basic residues" evidence="5">
    <location>
        <begin position="1"/>
        <end position="25"/>
    </location>
</feature>
<name>A0A7T6XK66_PENDI</name>
<dbReference type="SMART" id="SM01362">
    <property type="entry name" value="DUF663"/>
    <property type="match status" value="1"/>
</dbReference>
<dbReference type="PANTHER" id="PTHR12858:SF1">
    <property type="entry name" value="PRE-RRNA-PROCESSING PROTEIN TSR1 HOMOLOG"/>
    <property type="match status" value="1"/>
</dbReference>
<gene>
    <name evidence="7" type="ORF">Pdw03_6559</name>
</gene>
<dbReference type="InterPro" id="IPR030387">
    <property type="entry name" value="G_Bms1/Tsr1_dom"/>
</dbReference>
<feature type="region of interest" description="Disordered" evidence="5">
    <location>
        <begin position="1"/>
        <end position="81"/>
    </location>
</feature>
<evidence type="ECO:0000256" key="2">
    <source>
        <dbReference type="ARBA" id="ARBA00022517"/>
    </source>
</evidence>
<evidence type="ECO:0000256" key="3">
    <source>
        <dbReference type="ARBA" id="ARBA00023242"/>
    </source>
</evidence>
<dbReference type="EMBL" id="CP060775">
    <property type="protein sequence ID" value="QQK42658.1"/>
    <property type="molecule type" value="Genomic_DNA"/>
</dbReference>
<organism evidence="7 8">
    <name type="scientific">Penicillium digitatum</name>
    <name type="common">Green mold</name>
    <dbReference type="NCBI Taxonomy" id="36651"/>
    <lineage>
        <taxon>Eukaryota</taxon>
        <taxon>Fungi</taxon>
        <taxon>Dikarya</taxon>
        <taxon>Ascomycota</taxon>
        <taxon>Pezizomycotina</taxon>
        <taxon>Eurotiomycetes</taxon>
        <taxon>Eurotiomycetidae</taxon>
        <taxon>Eurotiales</taxon>
        <taxon>Aspergillaceae</taxon>
        <taxon>Penicillium</taxon>
    </lineage>
</organism>
<dbReference type="KEGG" id="pdp:PDIP_35360"/>
<dbReference type="PROSITE" id="PS51714">
    <property type="entry name" value="G_BMS1"/>
    <property type="match status" value="1"/>
</dbReference>
<accession>A0A7T6XK66</accession>
<dbReference type="GO" id="GO:0000479">
    <property type="term" value="P:endonucleolytic cleavage of tricistronic rRNA transcript (SSU-rRNA, 5.8S rRNA, LSU-rRNA)"/>
    <property type="evidence" value="ECO:0007669"/>
    <property type="project" value="TreeGrafter"/>
</dbReference>
<dbReference type="Pfam" id="PF04950">
    <property type="entry name" value="RIBIOP_C"/>
    <property type="match status" value="1"/>
</dbReference>
<dbReference type="GeneID" id="26231854"/>
<sequence>MAPAVHHHRSTTKVSHKPYKSKHASKSALKDQAKGKIEGDERGGRKTPHQQLKTKLDRRNTARQRQALKHQERSQATSIFAGQNGAPRHVAIVPLSADVDTAAAIASINESVDVLTDVPLDGPSRVRIDRFRQSVQYVPAKYDLMSALDVCRMADFVILVMSSEVEVDEEGEMLLRSIQGQGISNVLTVVQGLDKIGPPKKRPQVASSLKSFINHFFPSIEKVMSLDSRQESSNAIRSICTATPKGIRWRDDRSWMFVENVQWPESNLEVVDDVVITGVVRGRGLKADRIVHLPGWGDFQIDSIIAAPLTTTKPKRDDAMAVDANETKQILETPTEDQDEMAAIAPEEIEMVDDDMVSMAETEKKGVLLDDYHYFSDDDSHIPPVPKKLPKGTSNYQSAWYLEDVSDSGSDMEDEDEPMELDTTGAPEDGVFPDHQDAMTEGGGTEYPQSEMFLDPSPEDEAQELADYRASRKTAAEEDLEFPDEIELHPNALARERLARYRGLKNLKLSHWETSEDRPYEPEDWCRLLQFADFKGSKNRIIREALAGGVNPGTRVDIHLRAVPSTLRNTKPISLFSLLRHEYKQTVVNVSMTLNSSVERPLRAKEQLVVQCGARRMVVNPIFSSADNTPNNVHKYDRFLHPGRSAIASWIGPMTWGSVPILVFKQKQAEQEDGDDEMEAADAKDEPIALDQLELIGTGTVVAPDQKRVVAKRAILTGHPYKIHKKVVTIRYMFFNAEDIQWFKALQLWTRRGRSGYFKESLGTHGYFKATFDAKINPQDSVGVSLYKRVFPRKAKALDAISA</sequence>